<dbReference type="Proteomes" id="UP000799764">
    <property type="component" value="Unassembled WGS sequence"/>
</dbReference>
<keyword evidence="2" id="KW-1185">Reference proteome</keyword>
<dbReference type="EMBL" id="MU001512">
    <property type="protein sequence ID" value="KAF2438306.1"/>
    <property type="molecule type" value="Genomic_DNA"/>
</dbReference>
<comment type="caution">
    <text evidence="1">The sequence shown here is derived from an EMBL/GenBank/DDBJ whole genome shotgun (WGS) entry which is preliminary data.</text>
</comment>
<reference evidence="1" key="1">
    <citation type="journal article" date="2020" name="Stud. Mycol.">
        <title>101 Dothideomycetes genomes: a test case for predicting lifestyles and emergence of pathogens.</title>
        <authorList>
            <person name="Haridas S."/>
            <person name="Albert R."/>
            <person name="Binder M."/>
            <person name="Bloem J."/>
            <person name="Labutti K."/>
            <person name="Salamov A."/>
            <person name="Andreopoulos B."/>
            <person name="Baker S."/>
            <person name="Barry K."/>
            <person name="Bills G."/>
            <person name="Bluhm B."/>
            <person name="Cannon C."/>
            <person name="Castanera R."/>
            <person name="Culley D."/>
            <person name="Daum C."/>
            <person name="Ezra D."/>
            <person name="Gonzalez J."/>
            <person name="Henrissat B."/>
            <person name="Kuo A."/>
            <person name="Liang C."/>
            <person name="Lipzen A."/>
            <person name="Lutzoni F."/>
            <person name="Magnuson J."/>
            <person name="Mondo S."/>
            <person name="Nolan M."/>
            <person name="Ohm R."/>
            <person name="Pangilinan J."/>
            <person name="Park H.-J."/>
            <person name="Ramirez L."/>
            <person name="Alfaro M."/>
            <person name="Sun H."/>
            <person name="Tritt A."/>
            <person name="Yoshinaga Y."/>
            <person name="Zwiers L.-H."/>
            <person name="Turgeon B."/>
            <person name="Goodwin S."/>
            <person name="Spatafora J."/>
            <person name="Crous P."/>
            <person name="Grigoriev I."/>
        </authorList>
    </citation>
    <scope>NUCLEOTIDE SEQUENCE</scope>
    <source>
        <strain evidence="1">CBS 690.94</strain>
    </source>
</reference>
<accession>A0A9P4U617</accession>
<dbReference type="OrthoDB" id="5429634at2759"/>
<gene>
    <name evidence="1" type="ORF">P171DRAFT_371540</name>
</gene>
<proteinExistence type="predicted"/>
<name>A0A9P4U617_9PLEO</name>
<feature type="non-terminal residue" evidence="1">
    <location>
        <position position="1"/>
    </location>
</feature>
<dbReference type="AlphaFoldDB" id="A0A9P4U617"/>
<sequence length="94" mass="10671">QNAFFLQLPYRWAIPLTVTSRLLHWLLSQSIFLIRYDIRNRSGTVIPTGAACLCAFSTIPRHPVSYTPTDHCSLAISGAYRPHSDDIDTHTLSW</sequence>
<evidence type="ECO:0000313" key="1">
    <source>
        <dbReference type="EMBL" id="KAF2438306.1"/>
    </source>
</evidence>
<protein>
    <submittedName>
        <fullName evidence="1">Uncharacterized protein</fullName>
    </submittedName>
</protein>
<evidence type="ECO:0000313" key="2">
    <source>
        <dbReference type="Proteomes" id="UP000799764"/>
    </source>
</evidence>
<organism evidence="1 2">
    <name type="scientific">Karstenula rhodostoma CBS 690.94</name>
    <dbReference type="NCBI Taxonomy" id="1392251"/>
    <lineage>
        <taxon>Eukaryota</taxon>
        <taxon>Fungi</taxon>
        <taxon>Dikarya</taxon>
        <taxon>Ascomycota</taxon>
        <taxon>Pezizomycotina</taxon>
        <taxon>Dothideomycetes</taxon>
        <taxon>Pleosporomycetidae</taxon>
        <taxon>Pleosporales</taxon>
        <taxon>Massarineae</taxon>
        <taxon>Didymosphaeriaceae</taxon>
        <taxon>Karstenula</taxon>
    </lineage>
</organism>